<keyword evidence="6" id="KW-1133">Transmembrane helix</keyword>
<evidence type="ECO:0000256" key="1">
    <source>
        <dbReference type="ARBA" id="ARBA00022475"/>
    </source>
</evidence>
<accession>A0A1G1W7Y4</accession>
<dbReference type="GO" id="GO:0099621">
    <property type="term" value="F:undecaprenyl-phosphate 4-deoxy-4-formamido-L-arabinose transferase activity"/>
    <property type="evidence" value="ECO:0007669"/>
    <property type="project" value="TreeGrafter"/>
</dbReference>
<dbReference type="GO" id="GO:0005886">
    <property type="term" value="C:plasma membrane"/>
    <property type="evidence" value="ECO:0007669"/>
    <property type="project" value="TreeGrafter"/>
</dbReference>
<keyword evidence="3" id="KW-0808">Transferase</keyword>
<reference evidence="9 10" key="1">
    <citation type="journal article" date="2016" name="Nat. Commun.">
        <title>Thousands of microbial genomes shed light on interconnected biogeochemical processes in an aquifer system.</title>
        <authorList>
            <person name="Anantharaman K."/>
            <person name="Brown C.T."/>
            <person name="Hug L.A."/>
            <person name="Sharon I."/>
            <person name="Castelle C.J."/>
            <person name="Probst A.J."/>
            <person name="Thomas B.C."/>
            <person name="Singh A."/>
            <person name="Wilkins M.J."/>
            <person name="Karaoz U."/>
            <person name="Brodie E.L."/>
            <person name="Williams K.H."/>
            <person name="Hubbard S.S."/>
            <person name="Banfield J.F."/>
        </authorList>
    </citation>
    <scope>NUCLEOTIDE SEQUENCE [LARGE SCALE GENOMIC DNA]</scope>
</reference>
<dbReference type="Pfam" id="PF00535">
    <property type="entry name" value="Glycos_transf_2"/>
    <property type="match status" value="1"/>
</dbReference>
<evidence type="ECO:0000313" key="10">
    <source>
        <dbReference type="Proteomes" id="UP000177103"/>
    </source>
</evidence>
<keyword evidence="1" id="KW-1003">Cell membrane</keyword>
<protein>
    <recommendedName>
        <fullName evidence="8">Glycosyltransferase 2-like domain-containing protein</fullName>
    </recommendedName>
</protein>
<dbReference type="EMBL" id="MHCQ01000039">
    <property type="protein sequence ID" value="OGY23741.1"/>
    <property type="molecule type" value="Genomic_DNA"/>
</dbReference>
<keyword evidence="5" id="KW-0448">Lipopolysaccharide biosynthesis</keyword>
<proteinExistence type="predicted"/>
<name>A0A1G1W7Y4_9BACT</name>
<dbReference type="SUPFAM" id="SSF53448">
    <property type="entry name" value="Nucleotide-diphospho-sugar transferases"/>
    <property type="match status" value="1"/>
</dbReference>
<dbReference type="AlphaFoldDB" id="A0A1G1W7Y4"/>
<dbReference type="InterPro" id="IPR029044">
    <property type="entry name" value="Nucleotide-diphossugar_trans"/>
</dbReference>
<dbReference type="CDD" id="cd04179">
    <property type="entry name" value="DPM_DPG-synthase_like"/>
    <property type="match status" value="1"/>
</dbReference>
<feature type="domain" description="Glycosyltransferase 2-like" evidence="8">
    <location>
        <begin position="6"/>
        <end position="166"/>
    </location>
</feature>
<gene>
    <name evidence="9" type="ORF">A2Y57_04410</name>
</gene>
<dbReference type="GO" id="GO:0009103">
    <property type="term" value="P:lipopolysaccharide biosynthetic process"/>
    <property type="evidence" value="ECO:0007669"/>
    <property type="project" value="UniProtKB-KW"/>
</dbReference>
<evidence type="ECO:0000256" key="4">
    <source>
        <dbReference type="ARBA" id="ARBA00022692"/>
    </source>
</evidence>
<keyword evidence="4" id="KW-0812">Transmembrane</keyword>
<evidence type="ECO:0000256" key="6">
    <source>
        <dbReference type="ARBA" id="ARBA00022989"/>
    </source>
</evidence>
<sequence>MVEEISVFFPVFNEEKNLERLVKLTSKTLNRLAKNYEILIINDGSTDRTKRISEEISSKNKKVKLIAHEKNFGYGRALRSGLSNAAYPLICFTDSDGQFDFNEVGKFLNPTHADLLIGYRIKRVDSMHRVFLAKVYNLLLRILFNLKVKDPDCGFKLIKRKALEKILPLKSEGAFISGELLIKANRAGLQFKEVGVCHYPRKHGVQTGARLKVIFGAFKEMINFYLKPS</sequence>
<comment type="caution">
    <text evidence="9">The sequence shown here is derived from an EMBL/GenBank/DDBJ whole genome shotgun (WGS) entry which is preliminary data.</text>
</comment>
<dbReference type="InterPro" id="IPR001173">
    <property type="entry name" value="Glyco_trans_2-like"/>
</dbReference>
<organism evidence="9 10">
    <name type="scientific">Candidatus Woykebacteria bacterium RBG_13_40_7b</name>
    <dbReference type="NCBI Taxonomy" id="1802594"/>
    <lineage>
        <taxon>Bacteria</taxon>
        <taxon>Candidatus Woykeibacteriota</taxon>
    </lineage>
</organism>
<evidence type="ECO:0000256" key="5">
    <source>
        <dbReference type="ARBA" id="ARBA00022985"/>
    </source>
</evidence>
<keyword evidence="2" id="KW-0328">Glycosyltransferase</keyword>
<evidence type="ECO:0000313" key="9">
    <source>
        <dbReference type="EMBL" id="OGY23741.1"/>
    </source>
</evidence>
<evidence type="ECO:0000259" key="8">
    <source>
        <dbReference type="Pfam" id="PF00535"/>
    </source>
</evidence>
<dbReference type="Gene3D" id="3.90.550.10">
    <property type="entry name" value="Spore Coat Polysaccharide Biosynthesis Protein SpsA, Chain A"/>
    <property type="match status" value="1"/>
</dbReference>
<evidence type="ECO:0000256" key="2">
    <source>
        <dbReference type="ARBA" id="ARBA00022676"/>
    </source>
</evidence>
<evidence type="ECO:0000256" key="3">
    <source>
        <dbReference type="ARBA" id="ARBA00022679"/>
    </source>
</evidence>
<keyword evidence="7" id="KW-0472">Membrane</keyword>
<dbReference type="Proteomes" id="UP000177103">
    <property type="component" value="Unassembled WGS sequence"/>
</dbReference>
<dbReference type="PANTHER" id="PTHR48090:SF3">
    <property type="entry name" value="UNDECAPRENYL-PHOSPHATE 4-DEOXY-4-FORMAMIDO-L-ARABINOSE TRANSFERASE"/>
    <property type="match status" value="1"/>
</dbReference>
<dbReference type="PANTHER" id="PTHR48090">
    <property type="entry name" value="UNDECAPRENYL-PHOSPHATE 4-DEOXY-4-FORMAMIDO-L-ARABINOSE TRANSFERASE-RELATED"/>
    <property type="match status" value="1"/>
</dbReference>
<dbReference type="InterPro" id="IPR050256">
    <property type="entry name" value="Glycosyltransferase_2"/>
</dbReference>
<evidence type="ECO:0000256" key="7">
    <source>
        <dbReference type="ARBA" id="ARBA00023136"/>
    </source>
</evidence>